<dbReference type="Gene3D" id="3.40.630.10">
    <property type="entry name" value="Zn peptidases"/>
    <property type="match status" value="1"/>
</dbReference>
<comment type="similarity">
    <text evidence="2 9">Belongs to the peptidase M18 family.</text>
</comment>
<evidence type="ECO:0000313" key="11">
    <source>
        <dbReference type="EMBL" id="SUQ13183.1"/>
    </source>
</evidence>
<keyword evidence="3 9" id="KW-0031">Aminopeptidase</keyword>
<evidence type="ECO:0000256" key="7">
    <source>
        <dbReference type="ARBA" id="ARBA00022833"/>
    </source>
</evidence>
<gene>
    <name evidence="11" type="ORF">SAMN05216529_102401</name>
</gene>
<dbReference type="Gene3D" id="2.30.250.10">
    <property type="entry name" value="Aminopeptidase i, Domain 2"/>
    <property type="match status" value="1"/>
</dbReference>
<dbReference type="GO" id="GO:0004177">
    <property type="term" value="F:aminopeptidase activity"/>
    <property type="evidence" value="ECO:0007669"/>
    <property type="project" value="UniProtKB-KW"/>
</dbReference>
<dbReference type="PRINTS" id="PR00932">
    <property type="entry name" value="AMINO1PTASE"/>
</dbReference>
<organism evidence="11 12">
    <name type="scientific">Faecalicatena contorta</name>
    <dbReference type="NCBI Taxonomy" id="39482"/>
    <lineage>
        <taxon>Bacteria</taxon>
        <taxon>Bacillati</taxon>
        <taxon>Bacillota</taxon>
        <taxon>Clostridia</taxon>
        <taxon>Lachnospirales</taxon>
        <taxon>Lachnospiraceae</taxon>
        <taxon>Faecalicatena</taxon>
    </lineage>
</organism>
<dbReference type="Proteomes" id="UP000254051">
    <property type="component" value="Unassembled WGS sequence"/>
</dbReference>
<evidence type="ECO:0000256" key="1">
    <source>
        <dbReference type="ARBA" id="ARBA00001947"/>
    </source>
</evidence>
<dbReference type="OrthoDB" id="89722at2"/>
<evidence type="ECO:0000256" key="10">
    <source>
        <dbReference type="RuleBase" id="RU004387"/>
    </source>
</evidence>
<evidence type="ECO:0000256" key="5">
    <source>
        <dbReference type="ARBA" id="ARBA00022723"/>
    </source>
</evidence>
<dbReference type="SUPFAM" id="SSF101821">
    <property type="entry name" value="Aminopeptidase/glucanase lid domain"/>
    <property type="match status" value="1"/>
</dbReference>
<name>A0A316ANJ1_9FIRM</name>
<reference evidence="12" key="1">
    <citation type="submission" date="2017-07" db="EMBL/GenBank/DDBJ databases">
        <authorList>
            <person name="Varghese N."/>
            <person name="Submissions S."/>
        </authorList>
    </citation>
    <scope>NUCLEOTIDE SEQUENCE [LARGE SCALE GENOMIC DNA]</scope>
    <source>
        <strain evidence="12">NLAE-zl-C134</strain>
    </source>
</reference>
<accession>A0A316ANJ1</accession>
<dbReference type="InterPro" id="IPR023358">
    <property type="entry name" value="Peptidase_M18_dom2"/>
</dbReference>
<dbReference type="Pfam" id="PF02127">
    <property type="entry name" value="Peptidase_M18"/>
    <property type="match status" value="1"/>
</dbReference>
<dbReference type="AlphaFoldDB" id="A0A316ANJ1"/>
<evidence type="ECO:0000313" key="12">
    <source>
        <dbReference type="Proteomes" id="UP000254051"/>
    </source>
</evidence>
<dbReference type="GO" id="GO:0008237">
    <property type="term" value="F:metallopeptidase activity"/>
    <property type="evidence" value="ECO:0007669"/>
    <property type="project" value="UniProtKB-KW"/>
</dbReference>
<keyword evidence="7 9" id="KW-0862">Zinc</keyword>
<dbReference type="NCBIfam" id="NF002600">
    <property type="entry name" value="PRK02256.1"/>
    <property type="match status" value="1"/>
</dbReference>
<dbReference type="PANTHER" id="PTHR28570:SF2">
    <property type="entry name" value="M18 FAMILY AMINOPEPTIDASE 1-RELATED"/>
    <property type="match status" value="1"/>
</dbReference>
<evidence type="ECO:0000256" key="2">
    <source>
        <dbReference type="ARBA" id="ARBA00008290"/>
    </source>
</evidence>
<dbReference type="GO" id="GO:0008270">
    <property type="term" value="F:zinc ion binding"/>
    <property type="evidence" value="ECO:0007669"/>
    <property type="project" value="InterPro"/>
</dbReference>
<evidence type="ECO:0000256" key="8">
    <source>
        <dbReference type="ARBA" id="ARBA00023049"/>
    </source>
</evidence>
<dbReference type="InterPro" id="IPR001948">
    <property type="entry name" value="Peptidase_M18"/>
</dbReference>
<dbReference type="GO" id="GO:0006508">
    <property type="term" value="P:proteolysis"/>
    <property type="evidence" value="ECO:0007669"/>
    <property type="project" value="UniProtKB-KW"/>
</dbReference>
<protein>
    <recommendedName>
        <fullName evidence="10">M18 family aminopeptidase</fullName>
        <ecNumber evidence="10">3.4.11.-</ecNumber>
    </recommendedName>
</protein>
<dbReference type="SUPFAM" id="SSF53187">
    <property type="entry name" value="Zn-dependent exopeptidases"/>
    <property type="match status" value="1"/>
</dbReference>
<proteinExistence type="inferred from homology"/>
<dbReference type="RefSeq" id="WP_109709171.1">
    <property type="nucleotide sequence ID" value="NZ_QGDS01000002.1"/>
</dbReference>
<keyword evidence="4 9" id="KW-0645">Protease</keyword>
<dbReference type="GO" id="GO:0005737">
    <property type="term" value="C:cytoplasm"/>
    <property type="evidence" value="ECO:0007669"/>
    <property type="project" value="UniProtKB-ARBA"/>
</dbReference>
<keyword evidence="8 9" id="KW-0482">Metalloprotease</keyword>
<dbReference type="EMBL" id="UHJJ01000002">
    <property type="protein sequence ID" value="SUQ13183.1"/>
    <property type="molecule type" value="Genomic_DNA"/>
</dbReference>
<evidence type="ECO:0000256" key="3">
    <source>
        <dbReference type="ARBA" id="ARBA00022438"/>
    </source>
</evidence>
<evidence type="ECO:0000256" key="9">
    <source>
        <dbReference type="RuleBase" id="RU004386"/>
    </source>
</evidence>
<dbReference type="PANTHER" id="PTHR28570">
    <property type="entry name" value="ASPARTYL AMINOPEPTIDASE"/>
    <property type="match status" value="1"/>
</dbReference>
<dbReference type="EC" id="3.4.11.-" evidence="10"/>
<evidence type="ECO:0000256" key="6">
    <source>
        <dbReference type="ARBA" id="ARBA00022801"/>
    </source>
</evidence>
<keyword evidence="6 9" id="KW-0378">Hydrolase</keyword>
<keyword evidence="12" id="KW-1185">Reference proteome</keyword>
<evidence type="ECO:0000256" key="4">
    <source>
        <dbReference type="ARBA" id="ARBA00022670"/>
    </source>
</evidence>
<comment type="cofactor">
    <cofactor evidence="1 10">
        <name>Zn(2+)</name>
        <dbReference type="ChEBI" id="CHEBI:29105"/>
    </cofactor>
</comment>
<keyword evidence="5 9" id="KW-0479">Metal-binding</keyword>
<sequence length="479" mass="53676">MKRKNAWNYYSPEERKRVEDISRAYCHFLDCSKTERECAAAAIKLARSRGYRNLETIKEAKEPLRPGDKVYACQMDKTVALFQIGTEPFEKGINILGAHIDSPRIDIKQIPLYEEQGHAYLDTHYYGGVKKYQWLALPLAIHGVVVRKDGTKVEIKLGEKEKDPVFVITDLLPHLGRELGEKKVKDFINAEKMDLLIGNLPAEPEEVKKNLGKKDSEFANGEVSEETEKVKMTILKLLREQYQIKEEDFISAELEVVPAGKARDCGLDRSMILGYGQDDRSCAFTSLLALLELKMAKRTSCCLLVDKEEVGSTGATGMRSKFFENTVAELMELCQDYSELKVRRALSNSKMLSSDVSAAYDPMFDEYYERKNSAYLANGLVFNKYSGSGGKSGGNDANAEYMAELRQMMEKHKVIIQTAELGAVDKGGGGTIAYLMADYGMDVIDCGIPVLSMHAPWEVSSKADIYEALKGYLAFLKEA</sequence>